<dbReference type="AlphaFoldDB" id="A0A1H0KPR7"/>
<gene>
    <name evidence="1" type="ORF">SAMN04487900_1287</name>
</gene>
<name>A0A1H0KPR7_9BACT</name>
<reference evidence="2" key="1">
    <citation type="submission" date="2016-10" db="EMBL/GenBank/DDBJ databases">
        <authorList>
            <person name="de Groot N.N."/>
        </authorList>
    </citation>
    <scope>NUCLEOTIDE SEQUENCE [LARGE SCALE GENOMIC DNA]</scope>
    <source>
        <strain evidence="2">BP1-145</strain>
    </source>
</reference>
<comment type="caution">
    <text evidence="1">The sequence shown here is derived from an EMBL/GenBank/DDBJ whole genome shotgun (WGS) entry which is preliminary data.</text>
</comment>
<organism evidence="1 2">
    <name type="scientific">Prevotella communis</name>
    <dbReference type="NCBI Taxonomy" id="2913614"/>
    <lineage>
        <taxon>Bacteria</taxon>
        <taxon>Pseudomonadati</taxon>
        <taxon>Bacteroidota</taxon>
        <taxon>Bacteroidia</taxon>
        <taxon>Bacteroidales</taxon>
        <taxon>Prevotellaceae</taxon>
        <taxon>Prevotella</taxon>
    </lineage>
</organism>
<accession>A0A1H0KPR7</accession>
<proteinExistence type="predicted"/>
<protein>
    <submittedName>
        <fullName evidence="1">Uncharacterized protein</fullName>
    </submittedName>
</protein>
<evidence type="ECO:0000313" key="2">
    <source>
        <dbReference type="Proteomes" id="UP000199134"/>
    </source>
</evidence>
<sequence>MFLRANIHIFRDIQSPAARNLTNRTKSQKIFYLFAYALHKRAEVKFLVLVGRSGYRSYSTFSLAFKQYTGFSVTNWMYKESGSSSVGASAATP</sequence>
<dbReference type="EMBL" id="FNIW01000028">
    <property type="protein sequence ID" value="SDO57786.1"/>
    <property type="molecule type" value="Genomic_DNA"/>
</dbReference>
<evidence type="ECO:0000313" key="1">
    <source>
        <dbReference type="EMBL" id="SDO57786.1"/>
    </source>
</evidence>
<dbReference type="Proteomes" id="UP000199134">
    <property type="component" value="Unassembled WGS sequence"/>
</dbReference>